<keyword evidence="3" id="KW-1185">Reference proteome</keyword>
<protein>
    <submittedName>
        <fullName evidence="2">Uncharacterized protein YbjT (DUF2867 family)</fullName>
    </submittedName>
</protein>
<evidence type="ECO:0000313" key="3">
    <source>
        <dbReference type="Proteomes" id="UP000554054"/>
    </source>
</evidence>
<dbReference type="InterPro" id="IPR001509">
    <property type="entry name" value="Epimerase_deHydtase"/>
</dbReference>
<dbReference type="Proteomes" id="UP000554054">
    <property type="component" value="Unassembled WGS sequence"/>
</dbReference>
<dbReference type="PANTHER" id="PTHR12126">
    <property type="entry name" value="NADH-UBIQUINONE OXIDOREDUCTASE 39 KDA SUBUNIT-RELATED"/>
    <property type="match status" value="1"/>
</dbReference>
<feature type="domain" description="NAD-dependent epimerase/dehydratase" evidence="1">
    <location>
        <begin position="3"/>
        <end position="94"/>
    </location>
</feature>
<comment type="caution">
    <text evidence="2">The sequence shown here is derived from an EMBL/GenBank/DDBJ whole genome shotgun (WGS) entry which is preliminary data.</text>
</comment>
<dbReference type="InterPro" id="IPR036291">
    <property type="entry name" value="NAD(P)-bd_dom_sf"/>
</dbReference>
<dbReference type="Pfam" id="PF01370">
    <property type="entry name" value="Epimerase"/>
    <property type="match status" value="1"/>
</dbReference>
<dbReference type="AlphaFoldDB" id="A0A852VL28"/>
<proteinExistence type="predicted"/>
<dbReference type="RefSeq" id="WP_185989664.1">
    <property type="nucleotide sequence ID" value="NZ_JACCAE010000001.1"/>
</dbReference>
<dbReference type="GO" id="GO:0044877">
    <property type="term" value="F:protein-containing complex binding"/>
    <property type="evidence" value="ECO:0007669"/>
    <property type="project" value="TreeGrafter"/>
</dbReference>
<dbReference type="SUPFAM" id="SSF51735">
    <property type="entry name" value="NAD(P)-binding Rossmann-fold domains"/>
    <property type="match status" value="1"/>
</dbReference>
<name>A0A852VL28_9MICO</name>
<dbReference type="InterPro" id="IPR051207">
    <property type="entry name" value="ComplexI_NDUFA9_subunit"/>
</dbReference>
<dbReference type="EMBL" id="JACCAE010000001">
    <property type="protein sequence ID" value="NYF96639.1"/>
    <property type="molecule type" value="Genomic_DNA"/>
</dbReference>
<dbReference type="PANTHER" id="PTHR12126:SF11">
    <property type="entry name" value="NADH DEHYDROGENASE [UBIQUINONE] 1 ALPHA SUBCOMPLEX SUBUNIT 9, MITOCHONDRIAL"/>
    <property type="match status" value="1"/>
</dbReference>
<sequence>MRIAIAGGTGVVGHHVVAAARARGHKTVVLSRRTGADLYEGTGIDERLTGVDTVIDATSVQTISARTSIDFFRTVTQHLVTAGRRCGVRHHIAISVIGAQTAPFSYYAGKRVQEELVLDQTIGTVVRAGQFHEFAQQMMARTKAGPVYAIPRMRSQPVAASEVAGLLVDVAEQEPQGVGPEIAGPQELRVADLARRVIDHEGGRSRVIEVPFPGGFGRAMRDGTLIARAGTTLGRQTFSEWLAGQAR</sequence>
<accession>A0A852VL28</accession>
<organism evidence="2 3">
    <name type="scientific">Janibacter cremeus</name>
    <dbReference type="NCBI Taxonomy" id="1285192"/>
    <lineage>
        <taxon>Bacteria</taxon>
        <taxon>Bacillati</taxon>
        <taxon>Actinomycetota</taxon>
        <taxon>Actinomycetes</taxon>
        <taxon>Micrococcales</taxon>
        <taxon>Intrasporangiaceae</taxon>
        <taxon>Janibacter</taxon>
    </lineage>
</organism>
<reference evidence="2 3" key="1">
    <citation type="submission" date="2020-07" db="EMBL/GenBank/DDBJ databases">
        <title>Sequencing the genomes of 1000 actinobacteria strains.</title>
        <authorList>
            <person name="Klenk H.-P."/>
        </authorList>
    </citation>
    <scope>NUCLEOTIDE SEQUENCE [LARGE SCALE GENOMIC DNA]</scope>
    <source>
        <strain evidence="2 3">DSM 26154</strain>
    </source>
</reference>
<gene>
    <name evidence="2" type="ORF">BJY20_000031</name>
</gene>
<dbReference type="Gene3D" id="3.40.50.720">
    <property type="entry name" value="NAD(P)-binding Rossmann-like Domain"/>
    <property type="match status" value="1"/>
</dbReference>
<evidence type="ECO:0000259" key="1">
    <source>
        <dbReference type="Pfam" id="PF01370"/>
    </source>
</evidence>
<evidence type="ECO:0000313" key="2">
    <source>
        <dbReference type="EMBL" id="NYF96639.1"/>
    </source>
</evidence>